<sequence>LNHMNTNKDMIGGFPDIQIDGPTAATSGWNIL</sequence>
<accession>A0A183F183</accession>
<dbReference type="AlphaFoldDB" id="A0A183F183"/>
<proteinExistence type="predicted"/>
<name>A0A183F183_9BILA</name>
<dbReference type="WBParaSite" id="GPUH_0002700401-mRNA-1">
    <property type="protein sequence ID" value="GPUH_0002700401-mRNA-1"/>
    <property type="gene ID" value="GPUH_0002700401"/>
</dbReference>
<reference evidence="1" key="1">
    <citation type="submission" date="2016-06" db="UniProtKB">
        <authorList>
            <consortium name="WormBaseParasite"/>
        </authorList>
    </citation>
    <scope>IDENTIFICATION</scope>
</reference>
<protein>
    <submittedName>
        <fullName evidence="1">Major capsid protein</fullName>
    </submittedName>
</protein>
<evidence type="ECO:0000313" key="1">
    <source>
        <dbReference type="WBParaSite" id="GPUH_0002700401-mRNA-1"/>
    </source>
</evidence>
<organism evidence="1">
    <name type="scientific">Gongylonema pulchrum</name>
    <dbReference type="NCBI Taxonomy" id="637853"/>
    <lineage>
        <taxon>Eukaryota</taxon>
        <taxon>Metazoa</taxon>
        <taxon>Ecdysozoa</taxon>
        <taxon>Nematoda</taxon>
        <taxon>Chromadorea</taxon>
        <taxon>Rhabditida</taxon>
        <taxon>Spirurina</taxon>
        <taxon>Spiruromorpha</taxon>
        <taxon>Spiruroidea</taxon>
        <taxon>Gongylonematidae</taxon>
        <taxon>Gongylonema</taxon>
    </lineage>
</organism>